<keyword evidence="4 10" id="KW-0028">Amino-acid biosynthesis</keyword>
<feature type="site" description="Essential for prephenate dehydratase activity" evidence="9">
    <location>
        <position position="216"/>
    </location>
</feature>
<evidence type="ECO:0000256" key="8">
    <source>
        <dbReference type="ARBA" id="ARBA00047848"/>
    </source>
</evidence>
<organism evidence="13 14">
    <name type="scientific">Gordonia paraffinivorans</name>
    <dbReference type="NCBI Taxonomy" id="175628"/>
    <lineage>
        <taxon>Bacteria</taxon>
        <taxon>Bacillati</taxon>
        <taxon>Actinomycetota</taxon>
        <taxon>Actinomycetes</taxon>
        <taxon>Mycobacteriales</taxon>
        <taxon>Gordoniaceae</taxon>
        <taxon>Gordonia</taxon>
    </lineage>
</organism>
<dbReference type="SUPFAM" id="SSF53850">
    <property type="entry name" value="Periplasmic binding protein-like II"/>
    <property type="match status" value="1"/>
</dbReference>
<dbReference type="Gene3D" id="3.40.190.10">
    <property type="entry name" value="Periplasmic binding protein-like II"/>
    <property type="match status" value="2"/>
</dbReference>
<dbReference type="GO" id="GO:0009094">
    <property type="term" value="P:L-phenylalanine biosynthetic process"/>
    <property type="evidence" value="ECO:0007669"/>
    <property type="project" value="UniProtKB-KW"/>
</dbReference>
<dbReference type="AlphaFoldDB" id="A0ABD7V392"/>
<evidence type="ECO:0000259" key="11">
    <source>
        <dbReference type="PROSITE" id="PS51171"/>
    </source>
</evidence>
<dbReference type="PIRSF" id="PIRSF001500">
    <property type="entry name" value="Chor_mut_pdt_Ppr"/>
    <property type="match status" value="1"/>
</dbReference>
<evidence type="ECO:0000256" key="6">
    <source>
        <dbReference type="ARBA" id="ARBA00023222"/>
    </source>
</evidence>
<gene>
    <name evidence="10 13" type="primary">pheA</name>
    <name evidence="13" type="ORF">NCTC8139_02388</name>
</gene>
<evidence type="ECO:0000256" key="2">
    <source>
        <dbReference type="ARBA" id="ARBA00013147"/>
    </source>
</evidence>
<feature type="domain" description="ACT" evidence="12">
    <location>
        <begin position="237"/>
        <end position="320"/>
    </location>
</feature>
<dbReference type="Gene3D" id="3.30.70.260">
    <property type="match status" value="1"/>
</dbReference>
<dbReference type="Pfam" id="PF01842">
    <property type="entry name" value="ACT"/>
    <property type="match status" value="1"/>
</dbReference>
<dbReference type="PROSITE" id="PS51671">
    <property type="entry name" value="ACT"/>
    <property type="match status" value="1"/>
</dbReference>
<evidence type="ECO:0000256" key="4">
    <source>
        <dbReference type="ARBA" id="ARBA00022605"/>
    </source>
</evidence>
<dbReference type="PANTHER" id="PTHR21022:SF19">
    <property type="entry name" value="PREPHENATE DEHYDRATASE-RELATED"/>
    <property type="match status" value="1"/>
</dbReference>
<dbReference type="NCBIfam" id="NF008865">
    <property type="entry name" value="PRK11898.1"/>
    <property type="match status" value="1"/>
</dbReference>
<keyword evidence="5 10" id="KW-0057">Aromatic amino acid biosynthesis</keyword>
<dbReference type="Pfam" id="PF00800">
    <property type="entry name" value="PDT"/>
    <property type="match status" value="1"/>
</dbReference>
<sequence length="347" mass="36168">MGPRTHVSAERGLTRASAGVHYSRVVPVIAYFGPRGTFAEMALDEVLASHDPSLGGLDLTGGVTKVATSSPAATIAMVRSGEADYGCVPVESSLEGSVPATMDALVPPASSGAAGRVQVFAETVLDIAFTIAAAAPMANEEVRTIAAYPVASAQVRRSVAELFPNAEFLTSGSNAAAAQDVAAGRADAAVTTGLAARLSDLTVLADGVCDAKEATTRFLVLGRPAAPTRRTGTDRTSVILDLANEPGSLMAAMNEFASRGIDLTRIESRPQRDEAEGRAIAGRYRFFLDAVGHIDDAAVAEALAALHRRCERVVYLGSWPAVRTTGTPPPDQDESLAWVAAMRRGEY</sequence>
<comment type="caution">
    <text evidence="13">The sequence shown here is derived from an EMBL/GenBank/DDBJ whole genome shotgun (WGS) entry which is preliminary data.</text>
</comment>
<evidence type="ECO:0000313" key="13">
    <source>
        <dbReference type="EMBL" id="VFA88832.1"/>
    </source>
</evidence>
<proteinExistence type="predicted"/>
<feature type="domain" description="Prephenate dehydratase" evidence="11">
    <location>
        <begin position="28"/>
        <end position="223"/>
    </location>
</feature>
<keyword evidence="7 10" id="KW-0456">Lyase</keyword>
<dbReference type="CDD" id="cd04905">
    <property type="entry name" value="ACT_CM-PDT"/>
    <property type="match status" value="1"/>
</dbReference>
<dbReference type="FunFam" id="3.30.70.260:FF:000012">
    <property type="entry name" value="Prephenate dehydratase"/>
    <property type="match status" value="1"/>
</dbReference>
<dbReference type="InterPro" id="IPR045865">
    <property type="entry name" value="ACT-like_dom_sf"/>
</dbReference>
<dbReference type="PANTHER" id="PTHR21022">
    <property type="entry name" value="PREPHENATE DEHYDRATASE P PROTEIN"/>
    <property type="match status" value="1"/>
</dbReference>
<evidence type="ECO:0000256" key="7">
    <source>
        <dbReference type="ARBA" id="ARBA00023239"/>
    </source>
</evidence>
<dbReference type="InterPro" id="IPR018528">
    <property type="entry name" value="Preph_deHydtase_CS"/>
</dbReference>
<dbReference type="EC" id="4.2.1.51" evidence="2 10"/>
<dbReference type="EMBL" id="CAACYD010000006">
    <property type="protein sequence ID" value="VFA88832.1"/>
    <property type="molecule type" value="Genomic_DNA"/>
</dbReference>
<dbReference type="PROSITE" id="PS51171">
    <property type="entry name" value="PREPHENATE_DEHYDR_3"/>
    <property type="match status" value="1"/>
</dbReference>
<dbReference type="InterPro" id="IPR002912">
    <property type="entry name" value="ACT_dom"/>
</dbReference>
<comment type="catalytic activity">
    <reaction evidence="8 10">
        <text>prephenate + H(+) = 3-phenylpyruvate + CO2 + H2O</text>
        <dbReference type="Rhea" id="RHEA:21648"/>
        <dbReference type="ChEBI" id="CHEBI:15377"/>
        <dbReference type="ChEBI" id="CHEBI:15378"/>
        <dbReference type="ChEBI" id="CHEBI:16526"/>
        <dbReference type="ChEBI" id="CHEBI:18005"/>
        <dbReference type="ChEBI" id="CHEBI:29934"/>
        <dbReference type="EC" id="4.2.1.51"/>
    </reaction>
</comment>
<dbReference type="SUPFAM" id="SSF55021">
    <property type="entry name" value="ACT-like"/>
    <property type="match status" value="1"/>
</dbReference>
<dbReference type="GO" id="GO:0004664">
    <property type="term" value="F:prephenate dehydratase activity"/>
    <property type="evidence" value="ECO:0007669"/>
    <property type="project" value="UniProtKB-UniRule"/>
</dbReference>
<evidence type="ECO:0000256" key="9">
    <source>
        <dbReference type="PIRSR" id="PIRSR001500-2"/>
    </source>
</evidence>
<dbReference type="InterPro" id="IPR008242">
    <property type="entry name" value="Chor_mutase/pphenate_deHydtase"/>
</dbReference>
<evidence type="ECO:0000256" key="5">
    <source>
        <dbReference type="ARBA" id="ARBA00023141"/>
    </source>
</evidence>
<comment type="pathway">
    <text evidence="1 10">Amino-acid biosynthesis; L-phenylalanine biosynthesis; phenylpyruvate from prephenate: step 1/1.</text>
</comment>
<keyword evidence="6 10" id="KW-0584">Phenylalanine biosynthesis</keyword>
<dbReference type="PROSITE" id="PS00858">
    <property type="entry name" value="PREPHENATE_DEHYDR_2"/>
    <property type="match status" value="1"/>
</dbReference>
<protein>
    <recommendedName>
        <fullName evidence="3 10">Prephenate dehydratase</fullName>
        <shortName evidence="10">PDT</shortName>
        <ecNumber evidence="2 10">4.2.1.51</ecNumber>
    </recommendedName>
</protein>
<evidence type="ECO:0000313" key="14">
    <source>
        <dbReference type="Proteomes" id="UP000360750"/>
    </source>
</evidence>
<accession>A0ABD7V392</accession>
<evidence type="ECO:0000256" key="1">
    <source>
        <dbReference type="ARBA" id="ARBA00004741"/>
    </source>
</evidence>
<evidence type="ECO:0000259" key="12">
    <source>
        <dbReference type="PROSITE" id="PS51671"/>
    </source>
</evidence>
<dbReference type="Proteomes" id="UP000360750">
    <property type="component" value="Unassembled WGS sequence"/>
</dbReference>
<evidence type="ECO:0000256" key="10">
    <source>
        <dbReference type="RuleBase" id="RU361254"/>
    </source>
</evidence>
<name>A0ABD7V392_9ACTN</name>
<reference evidence="13 14" key="1">
    <citation type="submission" date="2019-02" db="EMBL/GenBank/DDBJ databases">
        <authorList>
            <consortium name="Pathogen Informatics"/>
        </authorList>
    </citation>
    <scope>NUCLEOTIDE SEQUENCE [LARGE SCALE GENOMIC DNA]</scope>
    <source>
        <strain evidence="13 14">3012STDY6756503</strain>
    </source>
</reference>
<evidence type="ECO:0000256" key="3">
    <source>
        <dbReference type="ARBA" id="ARBA00021872"/>
    </source>
</evidence>
<dbReference type="InterPro" id="IPR001086">
    <property type="entry name" value="Preph_deHydtase"/>
</dbReference>